<protein>
    <submittedName>
        <fullName evidence="3">Putative deoxycytidine triphosphate deaminase</fullName>
    </submittedName>
</protein>
<proteinExistence type="predicted"/>
<accession>A0A514CTZ6</accession>
<dbReference type="Proteomes" id="UP000320802">
    <property type="component" value="Segment"/>
</dbReference>
<dbReference type="SUPFAM" id="SSF51283">
    <property type="entry name" value="dUTPase-like"/>
    <property type="match status" value="1"/>
</dbReference>
<name>A0A514CTZ6_9CAUD</name>
<dbReference type="CDD" id="cd07557">
    <property type="entry name" value="trimeric_dUTPase"/>
    <property type="match status" value="1"/>
</dbReference>
<dbReference type="Gene3D" id="2.70.40.10">
    <property type="match status" value="1"/>
</dbReference>
<evidence type="ECO:0000256" key="2">
    <source>
        <dbReference type="ARBA" id="ARBA00023080"/>
    </source>
</evidence>
<dbReference type="InterPro" id="IPR033704">
    <property type="entry name" value="dUTPase_trimeric"/>
</dbReference>
<dbReference type="GO" id="GO:0006229">
    <property type="term" value="P:dUTP biosynthetic process"/>
    <property type="evidence" value="ECO:0007669"/>
    <property type="project" value="InterPro"/>
</dbReference>
<dbReference type="Pfam" id="PF22769">
    <property type="entry name" value="DCD"/>
    <property type="match status" value="1"/>
</dbReference>
<evidence type="ECO:0000313" key="3">
    <source>
        <dbReference type="EMBL" id="QDH83948.1"/>
    </source>
</evidence>
<organism evidence="3 4">
    <name type="scientific">Achromobacter phage vB_AxyP_19-32_Axy10</name>
    <dbReference type="NCBI Taxonomy" id="2591041"/>
    <lineage>
        <taxon>Viruses</taxon>
        <taxon>Duplodnaviria</taxon>
        <taxon>Heunggongvirae</taxon>
        <taxon>Uroviricota</taxon>
        <taxon>Caudoviricetes</taxon>
        <taxon>Schitoviridae</taxon>
        <taxon>Rothmandenesvirinae</taxon>
        <taxon>Pourcelvirus</taxon>
        <taxon>Pourcelvirus Axy10</taxon>
    </lineage>
</organism>
<dbReference type="EMBL" id="MK962629">
    <property type="protein sequence ID" value="QDH83948.1"/>
    <property type="molecule type" value="Genomic_DNA"/>
</dbReference>
<keyword evidence="2" id="KW-0546">Nucleotide metabolism</keyword>
<reference evidence="3 4" key="1">
    <citation type="submission" date="2019-05" db="EMBL/GenBank/DDBJ databases">
        <title>Complete genome sequence of sixteen phages from Abidjan, cote d'Ivoire, isolated on a single strain of Achromobacter xylosoxidans.</title>
        <authorList>
            <person name="Essoh C."/>
            <person name="Vernadet J.-P."/>
            <person name="Vergnaud G."/>
            <person name="Pourcel C."/>
        </authorList>
    </citation>
    <scope>NUCLEOTIDE SEQUENCE [LARGE SCALE GENOMIC DNA]</scope>
</reference>
<dbReference type="GO" id="GO:0015949">
    <property type="term" value="P:nucleobase-containing small molecule interconversion"/>
    <property type="evidence" value="ECO:0007669"/>
    <property type="project" value="TreeGrafter"/>
</dbReference>
<keyword evidence="1" id="KW-0378">Hydrolase</keyword>
<dbReference type="InterPro" id="IPR036157">
    <property type="entry name" value="dUTPase-like_sf"/>
</dbReference>
<evidence type="ECO:0000256" key="1">
    <source>
        <dbReference type="ARBA" id="ARBA00022801"/>
    </source>
</evidence>
<gene>
    <name evidence="3" type="ORF">Axy10_033</name>
</gene>
<keyword evidence="4" id="KW-1185">Reference proteome</keyword>
<dbReference type="PANTHER" id="PTHR42680:SF3">
    <property type="entry name" value="DCTP DEAMINASE"/>
    <property type="match status" value="1"/>
</dbReference>
<dbReference type="PANTHER" id="PTHR42680">
    <property type="entry name" value="DCTP DEAMINASE"/>
    <property type="match status" value="1"/>
</dbReference>
<dbReference type="GO" id="GO:0008829">
    <property type="term" value="F:dCTP deaminase activity"/>
    <property type="evidence" value="ECO:0007669"/>
    <property type="project" value="InterPro"/>
</dbReference>
<dbReference type="InterPro" id="IPR011962">
    <property type="entry name" value="dCTP_deaminase"/>
</dbReference>
<sequence length="172" mass="19138">MIVNREALLYDRPPIKGMRATKNVAHGTSYGLTEAGYDLRIQQDVLFTKNGFRERIVYVSEPGTATLDRIGKLGRFALASAMEEFDMPSHLVGVVHDKSTWARRGLSVFNTVIEPGWKGFLTLELVYHGEEDLIIPAGSGIAQVLFHQLKQEASYNGKYQNQEAAPVPSKES</sequence>
<evidence type="ECO:0000313" key="4">
    <source>
        <dbReference type="Proteomes" id="UP000320802"/>
    </source>
</evidence>